<reference evidence="1 2" key="1">
    <citation type="journal article" date="2016" name="Nat. Commun.">
        <title>Thousands of microbial genomes shed light on interconnected biogeochemical processes in an aquifer system.</title>
        <authorList>
            <person name="Anantharaman K."/>
            <person name="Brown C.T."/>
            <person name="Hug L.A."/>
            <person name="Sharon I."/>
            <person name="Castelle C.J."/>
            <person name="Probst A.J."/>
            <person name="Thomas B.C."/>
            <person name="Singh A."/>
            <person name="Wilkins M.J."/>
            <person name="Karaoz U."/>
            <person name="Brodie E.L."/>
            <person name="Williams K.H."/>
            <person name="Hubbard S.S."/>
            <person name="Banfield J.F."/>
        </authorList>
    </citation>
    <scope>NUCLEOTIDE SEQUENCE [LARGE SCALE GENOMIC DNA]</scope>
</reference>
<accession>A0A1F6DGC8</accession>
<proteinExistence type="predicted"/>
<sequence length="98" mass="10672">MTRSAILVLAIKLRSAAQMEQDSSVSRIRIVRLHASRVARRTAKFVRCPVAMVIAIQGSSVMMGMMRTVMDVPLPIAHSNASISVGMAKLIPVKSVIR</sequence>
<evidence type="ECO:0000313" key="1">
    <source>
        <dbReference type="EMBL" id="OGG60441.1"/>
    </source>
</evidence>
<organism evidence="1 2">
    <name type="scientific">Candidatus Kaiserbacteria bacterium RIFCSPHIGHO2_01_FULL_56_24</name>
    <dbReference type="NCBI Taxonomy" id="1798487"/>
    <lineage>
        <taxon>Bacteria</taxon>
        <taxon>Candidatus Kaiseribacteriota</taxon>
    </lineage>
</organism>
<dbReference type="Proteomes" id="UP000176377">
    <property type="component" value="Unassembled WGS sequence"/>
</dbReference>
<evidence type="ECO:0000313" key="2">
    <source>
        <dbReference type="Proteomes" id="UP000176377"/>
    </source>
</evidence>
<dbReference type="EMBL" id="MFLA01000009">
    <property type="protein sequence ID" value="OGG60441.1"/>
    <property type="molecule type" value="Genomic_DNA"/>
</dbReference>
<dbReference type="AlphaFoldDB" id="A0A1F6DGC8"/>
<gene>
    <name evidence="1" type="ORF">A2765_01240</name>
</gene>
<name>A0A1F6DGC8_9BACT</name>
<protein>
    <submittedName>
        <fullName evidence="1">Uncharacterized protein</fullName>
    </submittedName>
</protein>
<comment type="caution">
    <text evidence="1">The sequence shown here is derived from an EMBL/GenBank/DDBJ whole genome shotgun (WGS) entry which is preliminary data.</text>
</comment>